<dbReference type="Proteomes" id="UP001521150">
    <property type="component" value="Unassembled WGS sequence"/>
</dbReference>
<keyword evidence="3" id="KW-1185">Reference proteome</keyword>
<keyword evidence="1" id="KW-0812">Transmembrane</keyword>
<evidence type="ECO:0000313" key="2">
    <source>
        <dbReference type="EMBL" id="MCE7010543.1"/>
    </source>
</evidence>
<proteinExistence type="predicted"/>
<protein>
    <submittedName>
        <fullName evidence="2">Uncharacterized protein</fullName>
    </submittedName>
</protein>
<accession>A0ABS8ZTH9</accession>
<organism evidence="2 3">
    <name type="scientific">Kibdelosporangium philippinense</name>
    <dbReference type="NCBI Taxonomy" id="211113"/>
    <lineage>
        <taxon>Bacteria</taxon>
        <taxon>Bacillati</taxon>
        <taxon>Actinomycetota</taxon>
        <taxon>Actinomycetes</taxon>
        <taxon>Pseudonocardiales</taxon>
        <taxon>Pseudonocardiaceae</taxon>
        <taxon>Kibdelosporangium</taxon>
    </lineage>
</organism>
<dbReference type="EMBL" id="JAJVCN010000004">
    <property type="protein sequence ID" value="MCE7010543.1"/>
    <property type="molecule type" value="Genomic_DNA"/>
</dbReference>
<comment type="caution">
    <text evidence="2">The sequence shown here is derived from an EMBL/GenBank/DDBJ whole genome shotgun (WGS) entry which is preliminary data.</text>
</comment>
<keyword evidence="1" id="KW-1133">Transmembrane helix</keyword>
<keyword evidence="1" id="KW-0472">Membrane</keyword>
<gene>
    <name evidence="2" type="ORF">LWC34_48240</name>
</gene>
<feature type="transmembrane region" description="Helical" evidence="1">
    <location>
        <begin position="24"/>
        <end position="42"/>
    </location>
</feature>
<name>A0ABS8ZTH9_9PSEU</name>
<sequence>MSWVDTLLMPFHTPAITVGGTSTSWGEVAGFVTGALCVWLVARQNV</sequence>
<evidence type="ECO:0000256" key="1">
    <source>
        <dbReference type="SAM" id="Phobius"/>
    </source>
</evidence>
<dbReference type="RefSeq" id="WP_233732504.1">
    <property type="nucleotide sequence ID" value="NZ_JAJVCN010000004.1"/>
</dbReference>
<evidence type="ECO:0000313" key="3">
    <source>
        <dbReference type="Proteomes" id="UP001521150"/>
    </source>
</evidence>
<reference evidence="2 3" key="1">
    <citation type="submission" date="2021-12" db="EMBL/GenBank/DDBJ databases">
        <title>Genome sequence of Kibdelosporangium philippinense ATCC 49844.</title>
        <authorList>
            <person name="Fedorov E.A."/>
            <person name="Omeragic M."/>
            <person name="Shalygina K.F."/>
            <person name="Maclea K.S."/>
        </authorList>
    </citation>
    <scope>NUCLEOTIDE SEQUENCE [LARGE SCALE GENOMIC DNA]</scope>
    <source>
        <strain evidence="2 3">ATCC 49844</strain>
    </source>
</reference>